<feature type="active site" description="Proton donor" evidence="13">
    <location>
        <position position="215"/>
    </location>
</feature>
<evidence type="ECO:0000256" key="16">
    <source>
        <dbReference type="RuleBase" id="RU004171"/>
    </source>
</evidence>
<dbReference type="PROSITE" id="PS01042">
    <property type="entry name" value="HOMOSER_DHGENASE"/>
    <property type="match status" value="1"/>
</dbReference>
<comment type="similarity">
    <text evidence="4 12 16">Belongs to the homoserine dehydrogenase family.</text>
</comment>
<dbReference type="Gene3D" id="3.30.360.10">
    <property type="entry name" value="Dihydrodipicolinate Reductase, domain 2"/>
    <property type="match status" value="1"/>
</dbReference>
<gene>
    <name evidence="19" type="ORF">OMED0930_LOCUS3803</name>
</gene>
<dbReference type="UniPathway" id="UPA00051">
    <property type="reaction ID" value="UER00465"/>
</dbReference>
<evidence type="ECO:0000256" key="6">
    <source>
        <dbReference type="ARBA" id="ARBA00022605"/>
    </source>
</evidence>
<dbReference type="Gene3D" id="3.40.50.720">
    <property type="entry name" value="NAD(P)-binding Rossmann-like Domain"/>
    <property type="match status" value="1"/>
</dbReference>
<comment type="pathway">
    <text evidence="3 15">Amino-acid biosynthesis; L-methionine biosynthesis via de novo pathway; L-homoserine from L-aspartate: step 3/3.</text>
</comment>
<feature type="binding site" evidence="14">
    <location>
        <position position="88"/>
    </location>
    <ligand>
        <name>NADPH</name>
        <dbReference type="ChEBI" id="CHEBI:57783"/>
    </ligand>
</feature>
<evidence type="ECO:0000256" key="10">
    <source>
        <dbReference type="ARBA" id="ARBA00023167"/>
    </source>
</evidence>
<dbReference type="AlphaFoldDB" id="A0A7S0WE69"/>
<dbReference type="FunFam" id="3.30.360.10:FF:000006">
    <property type="entry name" value="Bifunctional aspartokinase/homoserine dehydrogenase"/>
    <property type="match status" value="1"/>
</dbReference>
<dbReference type="SUPFAM" id="SSF51735">
    <property type="entry name" value="NAD(P)-binding Rossmann-fold domains"/>
    <property type="match status" value="1"/>
</dbReference>
<evidence type="ECO:0000256" key="13">
    <source>
        <dbReference type="PIRSR" id="PIRSR036497-1"/>
    </source>
</evidence>
<organism evidence="19">
    <name type="scientific">Ostreococcus mediterraneus</name>
    <dbReference type="NCBI Taxonomy" id="1486918"/>
    <lineage>
        <taxon>Eukaryota</taxon>
        <taxon>Viridiplantae</taxon>
        <taxon>Chlorophyta</taxon>
        <taxon>Mamiellophyceae</taxon>
        <taxon>Mamiellales</taxon>
        <taxon>Bathycoccaceae</taxon>
        <taxon>Ostreococcus</taxon>
    </lineage>
</organism>
<keyword evidence="9 12" id="KW-0560">Oxidoreductase</keyword>
<dbReference type="SUPFAM" id="SSF55347">
    <property type="entry name" value="Glyceraldehyde-3-phosphate dehydrogenase-like, C-terminal domain"/>
    <property type="match status" value="1"/>
</dbReference>
<dbReference type="Pfam" id="PF03447">
    <property type="entry name" value="NAD_binding_3"/>
    <property type="match status" value="1"/>
</dbReference>
<reference evidence="19" key="1">
    <citation type="submission" date="2021-01" db="EMBL/GenBank/DDBJ databases">
        <authorList>
            <person name="Corre E."/>
            <person name="Pelletier E."/>
            <person name="Niang G."/>
            <person name="Scheremetjew M."/>
            <person name="Finn R."/>
            <person name="Kale V."/>
            <person name="Holt S."/>
            <person name="Cochrane G."/>
            <person name="Meng A."/>
            <person name="Brown T."/>
            <person name="Cohen L."/>
        </authorList>
    </citation>
    <scope>NUCLEOTIDE SEQUENCE</scope>
    <source>
        <strain evidence="19">Clade-D-RCC1621</strain>
    </source>
</reference>
<dbReference type="GO" id="GO:0009090">
    <property type="term" value="P:homoserine biosynthetic process"/>
    <property type="evidence" value="ECO:0007669"/>
    <property type="project" value="TreeGrafter"/>
</dbReference>
<dbReference type="EMBL" id="HBFO01005451">
    <property type="protein sequence ID" value="CAD8812709.1"/>
    <property type="molecule type" value="Transcribed_RNA"/>
</dbReference>
<dbReference type="EC" id="1.1.1.3" evidence="5 12"/>
<evidence type="ECO:0000256" key="1">
    <source>
        <dbReference type="ARBA" id="ARBA00001920"/>
    </source>
</evidence>
<proteinExistence type="inferred from homology"/>
<evidence type="ECO:0000256" key="15">
    <source>
        <dbReference type="RuleBase" id="RU000579"/>
    </source>
</evidence>
<feature type="binding site" evidence="14">
    <location>
        <position position="200"/>
    </location>
    <ligand>
        <name>L-homoserine</name>
        <dbReference type="ChEBI" id="CHEBI:57476"/>
    </ligand>
</feature>
<evidence type="ECO:0000259" key="17">
    <source>
        <dbReference type="Pfam" id="PF00742"/>
    </source>
</evidence>
<comment type="catalytic activity">
    <reaction evidence="11">
        <text>L-homoserine + NADP(+) = L-aspartate 4-semialdehyde + NADPH + H(+)</text>
        <dbReference type="Rhea" id="RHEA:15761"/>
        <dbReference type="ChEBI" id="CHEBI:15378"/>
        <dbReference type="ChEBI" id="CHEBI:57476"/>
        <dbReference type="ChEBI" id="CHEBI:57783"/>
        <dbReference type="ChEBI" id="CHEBI:58349"/>
        <dbReference type="ChEBI" id="CHEBI:537519"/>
        <dbReference type="EC" id="1.1.1.3"/>
    </reaction>
    <physiologicalReaction direction="right-to-left" evidence="11">
        <dbReference type="Rhea" id="RHEA:15763"/>
    </physiologicalReaction>
</comment>
<feature type="binding site" evidence="14">
    <location>
        <begin position="13"/>
        <end position="18"/>
    </location>
    <ligand>
        <name>NADP(+)</name>
        <dbReference type="ChEBI" id="CHEBI:58349"/>
    </ligand>
</feature>
<evidence type="ECO:0000256" key="9">
    <source>
        <dbReference type="ARBA" id="ARBA00023002"/>
    </source>
</evidence>
<dbReference type="InterPro" id="IPR011147">
    <property type="entry name" value="Bifunc_Aspkin/hSer_DH"/>
</dbReference>
<dbReference type="GO" id="GO:0009088">
    <property type="term" value="P:threonine biosynthetic process"/>
    <property type="evidence" value="ECO:0007669"/>
    <property type="project" value="UniProtKB-UniPathway"/>
</dbReference>
<sequence length="359" mass="38163">MSKSMVNVFVLGGTGLVGSALVRQLRAALSSTSTSAIRLCGFANSRTLTRVNAHDDVQQPLTRAGEVSDEEIASCVDGSGAVCVVDCTSSQDVSARYAPWLEQSWHVVTCNKKVNSGDIAYYKRCVDATQSTGGKWFVEATIGAGLPIVSALRTLRATGDSVEIVQGIFSGTMSFLFNTWDGKSAFSEIVKLAKDAGYTEPDPREDLNGLDVARKVVIAARECGMMISLSDVDVESMVPSDLELCSTDEFMKRFHENDESMAQRARAAAKTGAVLRFVGCVDVANNKASVSLATFPNTHPFATLSGADNIFEIRSARYGPTGSSTPLIIRGPGAGAEVTAAGVYGDIVQLAKEISTRYI</sequence>
<dbReference type="InterPro" id="IPR022697">
    <property type="entry name" value="HDH_short"/>
</dbReference>
<evidence type="ECO:0000256" key="2">
    <source>
        <dbReference type="ARBA" id="ARBA00005056"/>
    </source>
</evidence>
<keyword evidence="10 12" id="KW-0486">Methionine biosynthesis</keyword>
<dbReference type="InterPro" id="IPR005106">
    <property type="entry name" value="Asp/hSer_DH_NAD-bd"/>
</dbReference>
<evidence type="ECO:0000313" key="19">
    <source>
        <dbReference type="EMBL" id="CAD8812709.1"/>
    </source>
</evidence>
<keyword evidence="7 12" id="KW-0791">Threonine biosynthesis</keyword>
<evidence type="ECO:0000256" key="14">
    <source>
        <dbReference type="PIRSR" id="PIRSR036497-2"/>
    </source>
</evidence>
<dbReference type="InterPro" id="IPR036291">
    <property type="entry name" value="NAD(P)-bd_dom_sf"/>
</dbReference>
<evidence type="ECO:0000256" key="12">
    <source>
        <dbReference type="PIRNR" id="PIRNR036497"/>
    </source>
</evidence>
<evidence type="ECO:0000259" key="18">
    <source>
        <dbReference type="Pfam" id="PF03447"/>
    </source>
</evidence>
<keyword evidence="6 12" id="KW-0028">Amino-acid biosynthesis</keyword>
<dbReference type="Pfam" id="PF00742">
    <property type="entry name" value="Homoserine_dh"/>
    <property type="match status" value="1"/>
</dbReference>
<dbReference type="GO" id="GO:0004412">
    <property type="term" value="F:homoserine dehydrogenase activity"/>
    <property type="evidence" value="ECO:0007669"/>
    <property type="project" value="UniProtKB-EC"/>
</dbReference>
<comment type="pathway">
    <text evidence="2 15">Amino-acid biosynthesis; L-threonine biosynthesis; L-threonine from L-aspartate: step 3/5.</text>
</comment>
<dbReference type="InterPro" id="IPR019811">
    <property type="entry name" value="HDH_CS"/>
</dbReference>
<evidence type="ECO:0000256" key="5">
    <source>
        <dbReference type="ARBA" id="ARBA00013213"/>
    </source>
</evidence>
<comment type="cofactor">
    <cofactor evidence="1">
        <name>a metal cation</name>
        <dbReference type="ChEBI" id="CHEBI:25213"/>
    </cofactor>
</comment>
<evidence type="ECO:0000256" key="11">
    <source>
        <dbReference type="ARBA" id="ARBA00048841"/>
    </source>
</evidence>
<evidence type="ECO:0000256" key="4">
    <source>
        <dbReference type="ARBA" id="ARBA00006753"/>
    </source>
</evidence>
<feature type="domain" description="Aspartate/homoserine dehydrogenase NAD-binding" evidence="18">
    <location>
        <begin position="13"/>
        <end position="139"/>
    </location>
</feature>
<dbReference type="UniPathway" id="UPA00050">
    <property type="reaction ID" value="UER00063"/>
</dbReference>
<dbReference type="PIRSF" id="PIRSF036497">
    <property type="entry name" value="HDH_short"/>
    <property type="match status" value="1"/>
</dbReference>
<keyword evidence="8 12" id="KW-0521">NADP</keyword>
<dbReference type="GO" id="GO:0009086">
    <property type="term" value="P:methionine biosynthetic process"/>
    <property type="evidence" value="ECO:0007669"/>
    <property type="project" value="UniProtKB-KW"/>
</dbReference>
<evidence type="ECO:0000256" key="3">
    <source>
        <dbReference type="ARBA" id="ARBA00005062"/>
    </source>
</evidence>
<dbReference type="GO" id="GO:0050661">
    <property type="term" value="F:NADP binding"/>
    <property type="evidence" value="ECO:0007669"/>
    <property type="project" value="InterPro"/>
</dbReference>
<feature type="binding site" evidence="14">
    <location>
        <position position="112"/>
    </location>
    <ligand>
        <name>NADPH</name>
        <dbReference type="ChEBI" id="CHEBI:57783"/>
    </ligand>
</feature>
<protein>
    <recommendedName>
        <fullName evidence="5 12">Homoserine dehydrogenase</fullName>
        <shortName evidence="12">HDH</shortName>
        <ecNumber evidence="5 12">1.1.1.3</ecNumber>
    </recommendedName>
</protein>
<dbReference type="InterPro" id="IPR001342">
    <property type="entry name" value="HDH_cat"/>
</dbReference>
<dbReference type="PANTHER" id="PTHR43070">
    <property type="match status" value="1"/>
</dbReference>
<feature type="domain" description="Homoserine dehydrogenase catalytic" evidence="17">
    <location>
        <begin position="147"/>
        <end position="348"/>
    </location>
</feature>
<evidence type="ECO:0000256" key="8">
    <source>
        <dbReference type="ARBA" id="ARBA00022857"/>
    </source>
</evidence>
<name>A0A7S0WE69_9CHLO</name>
<dbReference type="PANTHER" id="PTHR43070:SF5">
    <property type="entry name" value="HOMOSERINE DEHYDROGENASE"/>
    <property type="match status" value="1"/>
</dbReference>
<accession>A0A7S0WE69</accession>
<evidence type="ECO:0000256" key="7">
    <source>
        <dbReference type="ARBA" id="ARBA00022697"/>
    </source>
</evidence>